<keyword evidence="7 10" id="KW-0626">Porin</keyword>
<dbReference type="AlphaFoldDB" id="A0A120FNV2"/>
<keyword evidence="4 10" id="KW-0812">Transmembrane</keyword>
<keyword evidence="3 10" id="KW-1134">Transmembrane beta strand</keyword>
<dbReference type="EMBL" id="LNCU01000058">
    <property type="protein sequence ID" value="KWV55967.1"/>
    <property type="molecule type" value="Genomic_DNA"/>
</dbReference>
<keyword evidence="8 10" id="KW-0472">Membrane</keyword>
<keyword evidence="5 10" id="KW-0732">Signal</keyword>
<evidence type="ECO:0000256" key="2">
    <source>
        <dbReference type="ARBA" id="ARBA00022448"/>
    </source>
</evidence>
<evidence type="ECO:0000256" key="5">
    <source>
        <dbReference type="ARBA" id="ARBA00022729"/>
    </source>
</evidence>
<accession>A0A120FNV2</accession>
<evidence type="ECO:0000256" key="3">
    <source>
        <dbReference type="ARBA" id="ARBA00022452"/>
    </source>
</evidence>
<dbReference type="GO" id="GO:0009279">
    <property type="term" value="C:cell outer membrane"/>
    <property type="evidence" value="ECO:0007669"/>
    <property type="project" value="UniProtKB-SubCell"/>
</dbReference>
<dbReference type="GO" id="GO:0006811">
    <property type="term" value="P:monoatomic ion transport"/>
    <property type="evidence" value="ECO:0007669"/>
    <property type="project" value="UniProtKB-KW"/>
</dbReference>
<comment type="subcellular location">
    <subcellularLocation>
        <location evidence="10">Cell outer membrane</location>
        <topology evidence="10">Multi-pass membrane protein</topology>
    </subcellularLocation>
</comment>
<dbReference type="RefSeq" id="WP_066507067.1">
    <property type="nucleotide sequence ID" value="NZ_LNCU01000058.1"/>
</dbReference>
<dbReference type="OrthoDB" id="7801681at2"/>
<dbReference type="InterPro" id="IPR003684">
    <property type="entry name" value="Porin_alphabac"/>
</dbReference>
<evidence type="ECO:0000313" key="11">
    <source>
        <dbReference type="EMBL" id="KWV55967.1"/>
    </source>
</evidence>
<evidence type="ECO:0000313" key="12">
    <source>
        <dbReference type="Proteomes" id="UP000057737"/>
    </source>
</evidence>
<evidence type="ECO:0000256" key="9">
    <source>
        <dbReference type="ARBA" id="ARBA00023237"/>
    </source>
</evidence>
<gene>
    <name evidence="11" type="ORF">AS156_05300</name>
</gene>
<dbReference type="Proteomes" id="UP000057737">
    <property type="component" value="Unassembled WGS sequence"/>
</dbReference>
<reference evidence="11 12" key="1">
    <citation type="submission" date="2015-11" db="EMBL/GenBank/DDBJ databases">
        <title>Draft Genome Sequence of the Strain BR 10303 (Bradyrhizobium sp.) isolated from nodules of Centrolobium paraense.</title>
        <authorList>
            <person name="Zelli J.E."/>
            <person name="Simoes-Araujo J.L."/>
            <person name="Barauna A.C."/>
            <person name="Silva K."/>
        </authorList>
    </citation>
    <scope>NUCLEOTIDE SEQUENCE [LARGE SCALE GENOMIC DNA]</scope>
    <source>
        <strain evidence="11 12">BR 10303</strain>
    </source>
</reference>
<feature type="signal peptide" evidence="10">
    <location>
        <begin position="1"/>
        <end position="23"/>
    </location>
</feature>
<dbReference type="Pfam" id="PF02530">
    <property type="entry name" value="Porin_2"/>
    <property type="match status" value="1"/>
</dbReference>
<evidence type="ECO:0000256" key="8">
    <source>
        <dbReference type="ARBA" id="ARBA00023136"/>
    </source>
</evidence>
<evidence type="ECO:0000256" key="7">
    <source>
        <dbReference type="ARBA" id="ARBA00023114"/>
    </source>
</evidence>
<dbReference type="GO" id="GO:0046930">
    <property type="term" value="C:pore complex"/>
    <property type="evidence" value="ECO:0007669"/>
    <property type="project" value="UniProtKB-KW"/>
</dbReference>
<comment type="caution">
    <text evidence="11">The sequence shown here is derived from an EMBL/GenBank/DDBJ whole genome shotgun (WGS) entry which is preliminary data.</text>
</comment>
<proteinExistence type="inferred from homology"/>
<evidence type="ECO:0000256" key="6">
    <source>
        <dbReference type="ARBA" id="ARBA00023065"/>
    </source>
</evidence>
<comment type="similarity">
    <text evidence="1 10">Belongs to the alphaproteobacteria porin family.</text>
</comment>
<feature type="chain" id="PRO_5009361571" description="Porin" evidence="10">
    <location>
        <begin position="24"/>
        <end position="512"/>
    </location>
</feature>
<comment type="function">
    <text evidence="10">Forms passive diffusion pores that allow small molecular weight hydrophilic materials across the outer membrane.</text>
</comment>
<keyword evidence="9 10" id="KW-0998">Cell outer membrane</keyword>
<evidence type="ECO:0000256" key="4">
    <source>
        <dbReference type="ARBA" id="ARBA00022692"/>
    </source>
</evidence>
<organism evidence="11 12">
    <name type="scientific">Bradyrhizobium macuxiense</name>
    <dbReference type="NCBI Taxonomy" id="1755647"/>
    <lineage>
        <taxon>Bacteria</taxon>
        <taxon>Pseudomonadati</taxon>
        <taxon>Pseudomonadota</taxon>
        <taxon>Alphaproteobacteria</taxon>
        <taxon>Hyphomicrobiales</taxon>
        <taxon>Nitrobacteraceae</taxon>
        <taxon>Bradyrhizobium</taxon>
    </lineage>
</organism>
<evidence type="ECO:0000256" key="10">
    <source>
        <dbReference type="RuleBase" id="RU364005"/>
    </source>
</evidence>
<dbReference type="GO" id="GO:0015288">
    <property type="term" value="F:porin activity"/>
    <property type="evidence" value="ECO:0007669"/>
    <property type="project" value="UniProtKB-KW"/>
</dbReference>
<name>A0A120FNV2_9BRAD</name>
<keyword evidence="2 10" id="KW-0813">Transport</keyword>
<evidence type="ECO:0000256" key="1">
    <source>
        <dbReference type="ARBA" id="ARBA00009521"/>
    </source>
</evidence>
<comment type="domain">
    <text evidence="10">Consists of 16-stranded beta-barrel sheets, with large surface-exposed loops, that form a transmembrane pore at the center of each barrel. The pore is partially ocluded by a peptide loop that folds into the pore lumen.</text>
</comment>
<sequence>MKLIRGVLIGWAAGLTFMGGALAADLPVKAKAIEYVKVCSLYGAGFYYIPGTDTCIKLGGYLRAETVLHSNSHVDVPNSGVGGAENRLSNRYNGRARQDLSIDTRTATAYGLVRTFSEFTFNWTSGTYSGAGTGGTVYESIGGVSAPNNASKGAVAAGTLQVYYAFMQFAGFTLGKAQSQFSSPWANYPGNIIDGLPGAGGWDPVNQFTYTADFGQGITASFSAQDQTVTNTTNIWNVTAASAAGIAAGVYGANDIGGTASPDFVGMVRVDQVWGLFQASVAAHDNHAAYYGATELTGHPEDKWGWAGQLALSLKNIPTGQGDSINMSAVYTSGASRYNFQDFGTSVYAMYGGTRLPGIYQSLGFAGVSDSVFVTGSRQELTTTYGFQGAFNHNWNPYWSSSIYGAWAAARYNNTAKGYICGAVVAGLALSTGVPGCNPDFNYSVVGLVTRWTPVKNLAFSSEFAYAMLDQKYASGSTVALPQQSSIAKPATLYELKDQNAFMLLLRVQRVF</sequence>
<protein>
    <recommendedName>
        <fullName evidence="10">Porin</fullName>
    </recommendedName>
</protein>
<keyword evidence="6 10" id="KW-0406">Ion transport</keyword>
<keyword evidence="12" id="KW-1185">Reference proteome</keyword>